<dbReference type="PANTHER" id="PTHR48228:SF2">
    <property type="entry name" value="E-CINNAMOYL-COA:R-PHENYLLACTATE COA TRANSFERASE LARGE SUBUNIT"/>
    <property type="match status" value="1"/>
</dbReference>
<gene>
    <name evidence="1" type="ORF">O0235_05370</name>
</gene>
<dbReference type="Gene3D" id="3.30.1540.10">
    <property type="entry name" value="formyl-coa transferase, domain 3"/>
    <property type="match status" value="1"/>
</dbReference>
<evidence type="ECO:0000313" key="1">
    <source>
        <dbReference type="EMBL" id="WBL36996.1"/>
    </source>
</evidence>
<dbReference type="InterPro" id="IPR003673">
    <property type="entry name" value="CoA-Trfase_fam_III"/>
</dbReference>
<keyword evidence="1" id="KW-0808">Transferase</keyword>
<protein>
    <submittedName>
        <fullName evidence="1">CoA transferase</fullName>
    </submittedName>
</protein>
<dbReference type="InterPro" id="IPR023606">
    <property type="entry name" value="CoA-Trfase_III_dom_1_sf"/>
</dbReference>
<organism evidence="1 2">
    <name type="scientific">Tepidiforma flava</name>
    <dbReference type="NCBI Taxonomy" id="3004094"/>
    <lineage>
        <taxon>Bacteria</taxon>
        <taxon>Bacillati</taxon>
        <taxon>Chloroflexota</taxon>
        <taxon>Tepidiformia</taxon>
        <taxon>Tepidiformales</taxon>
        <taxon>Tepidiformaceae</taxon>
        <taxon>Tepidiforma</taxon>
    </lineage>
</organism>
<accession>A0ABY7M8Z5</accession>
<dbReference type="InterPro" id="IPR050509">
    <property type="entry name" value="CoA-transferase_III"/>
</dbReference>
<dbReference type="Gene3D" id="3.40.50.10540">
    <property type="entry name" value="Crotonobetainyl-coa:carnitine coa-transferase, domain 1"/>
    <property type="match status" value="1"/>
</dbReference>
<dbReference type="RefSeq" id="WP_270057510.1">
    <property type="nucleotide sequence ID" value="NZ_CP115149.1"/>
</dbReference>
<proteinExistence type="predicted"/>
<sequence>MHEPAPLEGIRVIELANYVAAPSAGGLLRDLGAEVIKLEPPGGEVMRGVVPTGTGAGTAPFNFLFELENRGKKSVTVDLEAPGGPDLVHRLLAGADIFLTNLLPRRLAKFRLTPEEIHARNPRVVIVAITGYGLDGPDADRPGFDFSAFWTRSGIMSLIGHPGSPPVISRIAQGDHTTGMAAVAAALAALRLRDRTGRGQVVDISLQQTGLYTIATDVAKTLIDGRQPRRFDRTAPENPLFNTYPTGDGRWVMLVHMTPDPYWPRLCRVIGRSDWAADPALATMAGRRQRGAELAAGIEQAFLAETLPSLAEKLDREGLIWAPMVELPDVVADPQLRGRGAFQPLETPAGTFETVAAPFRIRGADVRVRGMASEPGADTLEVLREAGLGDDEIAALAESGVFG</sequence>
<dbReference type="SUPFAM" id="SSF89796">
    <property type="entry name" value="CoA-transferase family III (CaiB/BaiF)"/>
    <property type="match status" value="1"/>
</dbReference>
<reference evidence="1 2" key="1">
    <citation type="journal article" date="2023" name="ISME J.">
        <title>Thermophilic Dehalococcoidia with unusual traits shed light on an unexpected past.</title>
        <authorList>
            <person name="Palmer M."/>
            <person name="Covington J.K."/>
            <person name="Zhou E.M."/>
            <person name="Thomas S.C."/>
            <person name="Habib N."/>
            <person name="Seymour C.O."/>
            <person name="Lai D."/>
            <person name="Johnston J."/>
            <person name="Hashimi A."/>
            <person name="Jiao J.Y."/>
            <person name="Muok A.R."/>
            <person name="Liu L."/>
            <person name="Xian W.D."/>
            <person name="Zhi X.Y."/>
            <person name="Li M.M."/>
            <person name="Silva L.P."/>
            <person name="Bowen B.P."/>
            <person name="Louie K."/>
            <person name="Briegel A."/>
            <person name="Pett-Ridge J."/>
            <person name="Weber P.K."/>
            <person name="Tocheva E.I."/>
            <person name="Woyke T."/>
            <person name="Northen T.R."/>
            <person name="Mayali X."/>
            <person name="Li W.J."/>
            <person name="Hedlund B.P."/>
        </authorList>
    </citation>
    <scope>NUCLEOTIDE SEQUENCE [LARGE SCALE GENOMIC DNA]</scope>
    <source>
        <strain evidence="1 2">YIM 72310</strain>
    </source>
</reference>
<evidence type="ECO:0000313" key="2">
    <source>
        <dbReference type="Proteomes" id="UP001212803"/>
    </source>
</evidence>
<keyword evidence="2" id="KW-1185">Reference proteome</keyword>
<dbReference type="Pfam" id="PF02515">
    <property type="entry name" value="CoA_transf_3"/>
    <property type="match status" value="1"/>
</dbReference>
<dbReference type="GO" id="GO:0016740">
    <property type="term" value="F:transferase activity"/>
    <property type="evidence" value="ECO:0007669"/>
    <property type="project" value="UniProtKB-KW"/>
</dbReference>
<dbReference type="InterPro" id="IPR044855">
    <property type="entry name" value="CoA-Trfase_III_dom3_sf"/>
</dbReference>
<dbReference type="PANTHER" id="PTHR48228">
    <property type="entry name" value="SUCCINYL-COA--D-CITRAMALATE COA-TRANSFERASE"/>
    <property type="match status" value="1"/>
</dbReference>
<dbReference type="Proteomes" id="UP001212803">
    <property type="component" value="Chromosome"/>
</dbReference>
<name>A0ABY7M8Z5_9CHLR</name>
<dbReference type="EMBL" id="CP115149">
    <property type="protein sequence ID" value="WBL36996.1"/>
    <property type="molecule type" value="Genomic_DNA"/>
</dbReference>